<organism evidence="2 3">
    <name type="scientific">Streptomyces halstedii</name>
    <dbReference type="NCBI Taxonomy" id="1944"/>
    <lineage>
        <taxon>Bacteria</taxon>
        <taxon>Bacillati</taxon>
        <taxon>Actinomycetota</taxon>
        <taxon>Actinomycetes</taxon>
        <taxon>Kitasatosporales</taxon>
        <taxon>Streptomycetaceae</taxon>
        <taxon>Streptomyces</taxon>
    </lineage>
</organism>
<dbReference type="InterPro" id="IPR007278">
    <property type="entry name" value="DUF397"/>
</dbReference>
<comment type="caution">
    <text evidence="2">The sequence shown here is derived from an EMBL/GenBank/DDBJ whole genome shotgun (WGS) entry which is preliminary data.</text>
</comment>
<feature type="domain" description="DUF397" evidence="1">
    <location>
        <begin position="14"/>
        <end position="65"/>
    </location>
</feature>
<sequence>MNVEVTTAAEAAPHWFKSSYSGAEGGQCLEVAARPNAVWVRDSKHVTGPVLTLTPGGWSAFVAYAARR</sequence>
<evidence type="ECO:0000259" key="1">
    <source>
        <dbReference type="Pfam" id="PF04149"/>
    </source>
</evidence>
<evidence type="ECO:0000313" key="3">
    <source>
        <dbReference type="Proteomes" id="UP000471293"/>
    </source>
</evidence>
<reference evidence="2 3" key="1">
    <citation type="submission" date="2020-01" db="EMBL/GenBank/DDBJ databases">
        <title>Insect and environment-associated Actinomycetes.</title>
        <authorList>
            <person name="Currrie C."/>
            <person name="Chevrette M."/>
            <person name="Carlson C."/>
            <person name="Stubbendieck R."/>
            <person name="Wendt-Pienkowski E."/>
        </authorList>
    </citation>
    <scope>NUCLEOTIDE SEQUENCE [LARGE SCALE GENOMIC DNA]</scope>
    <source>
        <strain evidence="2 3">SID11342</strain>
    </source>
</reference>
<dbReference type="Pfam" id="PF04149">
    <property type="entry name" value="DUF397"/>
    <property type="match status" value="1"/>
</dbReference>
<evidence type="ECO:0000313" key="2">
    <source>
        <dbReference type="EMBL" id="NEA20118.1"/>
    </source>
</evidence>
<proteinExistence type="predicted"/>
<dbReference type="AlphaFoldDB" id="A0A6N9U939"/>
<protein>
    <submittedName>
        <fullName evidence="2">DUF397 domain-containing protein</fullName>
    </submittedName>
</protein>
<name>A0A6N9U939_STRHA</name>
<gene>
    <name evidence="2" type="ORF">G3I29_32635</name>
</gene>
<dbReference type="EMBL" id="JAAGLQ010000683">
    <property type="protein sequence ID" value="NEA20118.1"/>
    <property type="molecule type" value="Genomic_DNA"/>
</dbReference>
<accession>A0A6N9U939</accession>
<dbReference type="RefSeq" id="WP_164349818.1">
    <property type="nucleotide sequence ID" value="NZ_JAAGLQ010000683.1"/>
</dbReference>
<dbReference type="Proteomes" id="UP000471293">
    <property type="component" value="Unassembled WGS sequence"/>
</dbReference>